<proteinExistence type="predicted"/>
<dbReference type="InterPro" id="IPR045851">
    <property type="entry name" value="AMP-bd_C_sf"/>
</dbReference>
<name>A0ABY5T147_9SPHN</name>
<dbReference type="GO" id="GO:0016874">
    <property type="term" value="F:ligase activity"/>
    <property type="evidence" value="ECO:0007669"/>
    <property type="project" value="UniProtKB-KW"/>
</dbReference>
<dbReference type="PANTHER" id="PTHR43767">
    <property type="entry name" value="LONG-CHAIN-FATTY-ACID--COA LIGASE"/>
    <property type="match status" value="1"/>
</dbReference>
<dbReference type="RefSeq" id="WP_265560304.1">
    <property type="nucleotide sequence ID" value="NZ_CP092471.1"/>
</dbReference>
<dbReference type="InterPro" id="IPR020845">
    <property type="entry name" value="AMP-binding_CS"/>
</dbReference>
<feature type="domain" description="AMP-binding enzyme C-terminal" evidence="2">
    <location>
        <begin position="428"/>
        <end position="505"/>
    </location>
</feature>
<keyword evidence="3" id="KW-0436">Ligase</keyword>
<reference evidence="3" key="1">
    <citation type="submission" date="2022-02" db="EMBL/GenBank/DDBJ databases">
        <title>Qipengyuania spongiae sp. nov., isolated from marine sponge.</title>
        <authorList>
            <person name="Li Z."/>
            <person name="Zhang M."/>
        </authorList>
    </citation>
    <scope>NUCLEOTIDE SEQUENCE</scope>
    <source>
        <strain evidence="3">PHS-Z21</strain>
    </source>
</reference>
<dbReference type="InterPro" id="IPR000873">
    <property type="entry name" value="AMP-dep_synth/lig_dom"/>
</dbReference>
<dbReference type="InterPro" id="IPR025110">
    <property type="entry name" value="AMP-bd_C"/>
</dbReference>
<feature type="domain" description="AMP-dependent synthetase/ligase" evidence="1">
    <location>
        <begin position="21"/>
        <end position="370"/>
    </location>
</feature>
<dbReference type="PANTHER" id="PTHR43767:SF10">
    <property type="entry name" value="SURFACTIN SYNTHASE SUBUNIT 1"/>
    <property type="match status" value="1"/>
</dbReference>
<dbReference type="EMBL" id="CP092471">
    <property type="protein sequence ID" value="UVI40229.1"/>
    <property type="molecule type" value="Genomic_DNA"/>
</dbReference>
<keyword evidence="4" id="KW-1185">Reference proteome</keyword>
<dbReference type="Pfam" id="PF00501">
    <property type="entry name" value="AMP-binding"/>
    <property type="match status" value="1"/>
</dbReference>
<sequence length="522" mass="56142">MENAPDAADLSQPFGSYHAIFARWAEVQPEAVALRDESGALSWSDMVDRIERIAARLAADGLDRGQSVAILGTSTISYALVFLAAMRAGGVAAPLTTSASADQLAGMAADSGARHIFIDRAKLGEMGEDSFPGMERIVLDEELSNWMAPAGAKAPDFAPDPDDPFNIIYSSGTTGTPKGIVHSHRMRWRQFGSTAASYLAAGLPVRALASTPLYSNTTMVAFLAPLLAGGSVRIMGKFDAAKWLGFAEADRTTTTMLVPVQYQRLMDEPRLDDFDLSSLAIKYCTSAPFPAELKREVLVRMPGALIEIYSMTEGGVVCLLPAHEFPDKLHTVGRPAPGSELKVLDDRDGEVAPGTPGNLVGRSGTMMAGYRNQPEKTREGQWIDPDTGEVWQRMGDIGRIDADGFVELVGRAKDMIISGGFNIYPVDLENALLEEDGVVEAAVIGVPSRRWGETPVGFVRLAHHSKGGPDVAEAILAAVNSRLGKTQRLAALYPINEMPRSHIGKLLKSELREMAARHDDPA</sequence>
<evidence type="ECO:0000313" key="3">
    <source>
        <dbReference type="EMBL" id="UVI40229.1"/>
    </source>
</evidence>
<evidence type="ECO:0000259" key="2">
    <source>
        <dbReference type="Pfam" id="PF13193"/>
    </source>
</evidence>
<organism evidence="3 4">
    <name type="scientific">Qipengyuania spongiae</name>
    <dbReference type="NCBI Taxonomy" id="2909673"/>
    <lineage>
        <taxon>Bacteria</taxon>
        <taxon>Pseudomonadati</taxon>
        <taxon>Pseudomonadota</taxon>
        <taxon>Alphaproteobacteria</taxon>
        <taxon>Sphingomonadales</taxon>
        <taxon>Erythrobacteraceae</taxon>
        <taxon>Qipengyuania</taxon>
    </lineage>
</organism>
<dbReference type="Gene3D" id="3.40.50.12780">
    <property type="entry name" value="N-terminal domain of ligase-like"/>
    <property type="match status" value="1"/>
</dbReference>
<evidence type="ECO:0000259" key="1">
    <source>
        <dbReference type="Pfam" id="PF00501"/>
    </source>
</evidence>
<protein>
    <submittedName>
        <fullName evidence="3">Acyl--CoA ligase</fullName>
    </submittedName>
</protein>
<gene>
    <name evidence="3" type="ORF">L1F33_04610</name>
</gene>
<dbReference type="InterPro" id="IPR050237">
    <property type="entry name" value="ATP-dep_AMP-bd_enzyme"/>
</dbReference>
<accession>A0ABY5T147</accession>
<dbReference type="Pfam" id="PF13193">
    <property type="entry name" value="AMP-binding_C"/>
    <property type="match status" value="1"/>
</dbReference>
<dbReference type="InterPro" id="IPR042099">
    <property type="entry name" value="ANL_N_sf"/>
</dbReference>
<evidence type="ECO:0000313" key="4">
    <source>
        <dbReference type="Proteomes" id="UP001065265"/>
    </source>
</evidence>
<dbReference type="SUPFAM" id="SSF56801">
    <property type="entry name" value="Acetyl-CoA synthetase-like"/>
    <property type="match status" value="1"/>
</dbReference>
<dbReference type="Gene3D" id="3.30.300.30">
    <property type="match status" value="1"/>
</dbReference>
<dbReference type="PROSITE" id="PS00455">
    <property type="entry name" value="AMP_BINDING"/>
    <property type="match status" value="1"/>
</dbReference>
<dbReference type="Proteomes" id="UP001065265">
    <property type="component" value="Chromosome"/>
</dbReference>